<evidence type="ECO:0000256" key="1">
    <source>
        <dbReference type="SAM" id="MobiDB-lite"/>
    </source>
</evidence>
<evidence type="ECO:0000313" key="4">
    <source>
        <dbReference type="Proteomes" id="UP000075714"/>
    </source>
</evidence>
<dbReference type="OrthoDB" id="272672at2759"/>
<dbReference type="AlphaFoldDB" id="A0A150H046"/>
<proteinExistence type="predicted"/>
<keyword evidence="4" id="KW-1185">Reference proteome</keyword>
<comment type="caution">
    <text evidence="3">The sequence shown here is derived from an EMBL/GenBank/DDBJ whole genome shotgun (WGS) entry which is preliminary data.</text>
</comment>
<dbReference type="Pfam" id="PF07683">
    <property type="entry name" value="CobW_C"/>
    <property type="match status" value="1"/>
</dbReference>
<protein>
    <recommendedName>
        <fullName evidence="2">CobW C-terminal domain-containing protein</fullName>
    </recommendedName>
</protein>
<feature type="domain" description="CobW C-terminal" evidence="2">
    <location>
        <begin position="7"/>
        <end position="58"/>
    </location>
</feature>
<gene>
    <name evidence="3" type="ORF">GPECTOR_3g94</name>
</gene>
<name>A0A150H046_GONPE</name>
<accession>A0A150H046</accession>
<sequence>MALRGSRSKGFTWLATQPDTSDEWPEDATARKPMRQELVFIGQDLRVEELKRALDACLVTDQKWRA</sequence>
<dbReference type="SUPFAM" id="SSF90002">
    <property type="entry name" value="Hypothetical protein YjiA, C-terminal domain"/>
    <property type="match status" value="1"/>
</dbReference>
<evidence type="ECO:0000313" key="3">
    <source>
        <dbReference type="EMBL" id="KXZ55445.1"/>
    </source>
</evidence>
<dbReference type="Proteomes" id="UP000075714">
    <property type="component" value="Unassembled WGS sequence"/>
</dbReference>
<evidence type="ECO:0000259" key="2">
    <source>
        <dbReference type="Pfam" id="PF07683"/>
    </source>
</evidence>
<dbReference type="InterPro" id="IPR011629">
    <property type="entry name" value="CobW-like_C"/>
</dbReference>
<feature type="region of interest" description="Disordered" evidence="1">
    <location>
        <begin position="1"/>
        <end position="29"/>
    </location>
</feature>
<dbReference type="EMBL" id="LSYV01000004">
    <property type="protein sequence ID" value="KXZ55445.1"/>
    <property type="molecule type" value="Genomic_DNA"/>
</dbReference>
<reference evidence="4" key="1">
    <citation type="journal article" date="2016" name="Nat. Commun.">
        <title>The Gonium pectorale genome demonstrates co-option of cell cycle regulation during the evolution of multicellularity.</title>
        <authorList>
            <person name="Hanschen E.R."/>
            <person name="Marriage T.N."/>
            <person name="Ferris P.J."/>
            <person name="Hamaji T."/>
            <person name="Toyoda A."/>
            <person name="Fujiyama A."/>
            <person name="Neme R."/>
            <person name="Noguchi H."/>
            <person name="Minakuchi Y."/>
            <person name="Suzuki M."/>
            <person name="Kawai-Toyooka H."/>
            <person name="Smith D.R."/>
            <person name="Sparks H."/>
            <person name="Anderson J."/>
            <person name="Bakaric R."/>
            <person name="Luria V."/>
            <person name="Karger A."/>
            <person name="Kirschner M.W."/>
            <person name="Durand P.M."/>
            <person name="Michod R.E."/>
            <person name="Nozaki H."/>
            <person name="Olson B.J."/>
        </authorList>
    </citation>
    <scope>NUCLEOTIDE SEQUENCE [LARGE SCALE GENOMIC DNA]</scope>
    <source>
        <strain evidence="4">NIES-2863</strain>
    </source>
</reference>
<organism evidence="3 4">
    <name type="scientific">Gonium pectorale</name>
    <name type="common">Green alga</name>
    <dbReference type="NCBI Taxonomy" id="33097"/>
    <lineage>
        <taxon>Eukaryota</taxon>
        <taxon>Viridiplantae</taxon>
        <taxon>Chlorophyta</taxon>
        <taxon>core chlorophytes</taxon>
        <taxon>Chlorophyceae</taxon>
        <taxon>CS clade</taxon>
        <taxon>Chlamydomonadales</taxon>
        <taxon>Volvocaceae</taxon>
        <taxon>Gonium</taxon>
    </lineage>
</organism>